<feature type="compositionally biased region" description="Low complexity" evidence="1">
    <location>
        <begin position="92"/>
        <end position="103"/>
    </location>
</feature>
<evidence type="ECO:0000256" key="1">
    <source>
        <dbReference type="SAM" id="MobiDB-lite"/>
    </source>
</evidence>
<protein>
    <submittedName>
        <fullName evidence="2">Uncharacterized protein</fullName>
    </submittedName>
</protein>
<organism evidence="2 3">
    <name type="scientific">Tulasnella calospora MUT 4182</name>
    <dbReference type="NCBI Taxonomy" id="1051891"/>
    <lineage>
        <taxon>Eukaryota</taxon>
        <taxon>Fungi</taxon>
        <taxon>Dikarya</taxon>
        <taxon>Basidiomycota</taxon>
        <taxon>Agaricomycotina</taxon>
        <taxon>Agaricomycetes</taxon>
        <taxon>Cantharellales</taxon>
        <taxon>Tulasnellaceae</taxon>
        <taxon>Tulasnella</taxon>
    </lineage>
</organism>
<feature type="region of interest" description="Disordered" evidence="1">
    <location>
        <begin position="29"/>
        <end position="156"/>
    </location>
</feature>
<accession>A0A0C3M0R0</accession>
<gene>
    <name evidence="2" type="ORF">M407DRAFT_7406</name>
</gene>
<feature type="compositionally biased region" description="Low complexity" evidence="1">
    <location>
        <begin position="71"/>
        <end position="82"/>
    </location>
</feature>
<feature type="region of interest" description="Disordered" evidence="1">
    <location>
        <begin position="169"/>
        <end position="207"/>
    </location>
</feature>
<dbReference type="HOGENOM" id="CLU_1327254_0_0_1"/>
<feature type="compositionally biased region" description="Polar residues" evidence="1">
    <location>
        <begin position="169"/>
        <end position="184"/>
    </location>
</feature>
<feature type="compositionally biased region" description="Polar residues" evidence="1">
    <location>
        <begin position="114"/>
        <end position="144"/>
    </location>
</feature>
<name>A0A0C3M0R0_9AGAM</name>
<sequence>MARAETRESNYWRRCRRRYWPGLAGSCNRHGLPKKTGKESRAAPNCPGDLATAGCDEEGVEGTPTEKSENATMTRGATAAATLPWSPQGDSAQVVVPQAAQPQESQALKPLPSAPSTQRTVPNNSDASRAQEHSAPQLSPQQVRLAQDLMDQGVPSPQVAGVVKSILASGSSSNTNATVASRSDTPGHAPDAPPQYDFKDTSTKGGN</sequence>
<dbReference type="AlphaFoldDB" id="A0A0C3M0R0"/>
<reference evidence="3" key="2">
    <citation type="submission" date="2015-01" db="EMBL/GenBank/DDBJ databases">
        <title>Evolutionary Origins and Diversification of the Mycorrhizal Mutualists.</title>
        <authorList>
            <consortium name="DOE Joint Genome Institute"/>
            <consortium name="Mycorrhizal Genomics Consortium"/>
            <person name="Kohler A."/>
            <person name="Kuo A."/>
            <person name="Nagy L.G."/>
            <person name="Floudas D."/>
            <person name="Copeland A."/>
            <person name="Barry K.W."/>
            <person name="Cichocki N."/>
            <person name="Veneault-Fourrey C."/>
            <person name="LaButti K."/>
            <person name="Lindquist E.A."/>
            <person name="Lipzen A."/>
            <person name="Lundell T."/>
            <person name="Morin E."/>
            <person name="Murat C."/>
            <person name="Riley R."/>
            <person name="Ohm R."/>
            <person name="Sun H."/>
            <person name="Tunlid A."/>
            <person name="Henrissat B."/>
            <person name="Grigoriev I.V."/>
            <person name="Hibbett D.S."/>
            <person name="Martin F."/>
        </authorList>
    </citation>
    <scope>NUCLEOTIDE SEQUENCE [LARGE SCALE GENOMIC DNA]</scope>
    <source>
        <strain evidence="3">MUT 4182</strain>
    </source>
</reference>
<proteinExistence type="predicted"/>
<evidence type="ECO:0000313" key="2">
    <source>
        <dbReference type="EMBL" id="KIO27242.1"/>
    </source>
</evidence>
<dbReference type="OrthoDB" id="3261215at2759"/>
<feature type="compositionally biased region" description="Basic and acidic residues" evidence="1">
    <location>
        <begin position="197"/>
        <end position="207"/>
    </location>
</feature>
<evidence type="ECO:0000313" key="3">
    <source>
        <dbReference type="Proteomes" id="UP000054248"/>
    </source>
</evidence>
<reference evidence="2 3" key="1">
    <citation type="submission" date="2014-04" db="EMBL/GenBank/DDBJ databases">
        <authorList>
            <consortium name="DOE Joint Genome Institute"/>
            <person name="Kuo A."/>
            <person name="Girlanda M."/>
            <person name="Perotto S."/>
            <person name="Kohler A."/>
            <person name="Nagy L.G."/>
            <person name="Floudas D."/>
            <person name="Copeland A."/>
            <person name="Barry K.W."/>
            <person name="Cichocki N."/>
            <person name="Veneault-Fourrey C."/>
            <person name="LaButti K."/>
            <person name="Lindquist E.A."/>
            <person name="Lipzen A."/>
            <person name="Lundell T."/>
            <person name="Morin E."/>
            <person name="Murat C."/>
            <person name="Sun H."/>
            <person name="Tunlid A."/>
            <person name="Henrissat B."/>
            <person name="Grigoriev I.V."/>
            <person name="Hibbett D.S."/>
            <person name="Martin F."/>
            <person name="Nordberg H.P."/>
            <person name="Cantor M.N."/>
            <person name="Hua S.X."/>
        </authorList>
    </citation>
    <scope>NUCLEOTIDE SEQUENCE [LARGE SCALE GENOMIC DNA]</scope>
    <source>
        <strain evidence="2 3">MUT 4182</strain>
    </source>
</reference>
<dbReference type="EMBL" id="KN823012">
    <property type="protein sequence ID" value="KIO27242.1"/>
    <property type="molecule type" value="Genomic_DNA"/>
</dbReference>
<keyword evidence="3" id="KW-1185">Reference proteome</keyword>
<dbReference type="Proteomes" id="UP000054248">
    <property type="component" value="Unassembled WGS sequence"/>
</dbReference>